<feature type="transmembrane region" description="Helical" evidence="13">
    <location>
        <begin position="36"/>
        <end position="58"/>
    </location>
</feature>
<dbReference type="PIRSF" id="PIRSF006603">
    <property type="entry name" value="DinF"/>
    <property type="match status" value="1"/>
</dbReference>
<gene>
    <name evidence="14" type="ORF">GCM10010916_13270</name>
</gene>
<comment type="function">
    <text evidence="1">Multidrug efflux pump.</text>
</comment>
<dbReference type="EMBL" id="BMGR01000003">
    <property type="protein sequence ID" value="GGF97370.1"/>
    <property type="molecule type" value="Genomic_DNA"/>
</dbReference>
<dbReference type="Pfam" id="PF01554">
    <property type="entry name" value="MatE"/>
    <property type="match status" value="2"/>
</dbReference>
<keyword evidence="15" id="KW-1185">Reference proteome</keyword>
<keyword evidence="11 13" id="KW-0472">Membrane</keyword>
<evidence type="ECO:0000256" key="1">
    <source>
        <dbReference type="ARBA" id="ARBA00003408"/>
    </source>
</evidence>
<feature type="transmembrane region" description="Helical" evidence="13">
    <location>
        <begin position="383"/>
        <end position="406"/>
    </location>
</feature>
<feature type="transmembrane region" description="Helical" evidence="13">
    <location>
        <begin position="194"/>
        <end position="214"/>
    </location>
</feature>
<evidence type="ECO:0000256" key="2">
    <source>
        <dbReference type="ARBA" id="ARBA00004651"/>
    </source>
</evidence>
<protein>
    <recommendedName>
        <fullName evidence="4">Probable multidrug resistance protein NorM</fullName>
    </recommendedName>
    <alternativeName>
        <fullName evidence="12">Multidrug-efflux transporter</fullName>
    </alternativeName>
</protein>
<name>A0A917CSS5_9BACL</name>
<dbReference type="GO" id="GO:0006811">
    <property type="term" value="P:monoatomic ion transport"/>
    <property type="evidence" value="ECO:0007669"/>
    <property type="project" value="UniProtKB-KW"/>
</dbReference>
<dbReference type="NCBIfam" id="TIGR00797">
    <property type="entry name" value="matE"/>
    <property type="match status" value="1"/>
</dbReference>
<feature type="transmembrane region" description="Helical" evidence="13">
    <location>
        <begin position="132"/>
        <end position="150"/>
    </location>
</feature>
<keyword evidence="8 13" id="KW-0812">Transmembrane</keyword>
<reference evidence="14" key="1">
    <citation type="journal article" date="2014" name="Int. J. Syst. Evol. Microbiol.">
        <title>Complete genome sequence of Corynebacterium casei LMG S-19264T (=DSM 44701T), isolated from a smear-ripened cheese.</title>
        <authorList>
            <consortium name="US DOE Joint Genome Institute (JGI-PGF)"/>
            <person name="Walter F."/>
            <person name="Albersmeier A."/>
            <person name="Kalinowski J."/>
            <person name="Ruckert C."/>
        </authorList>
    </citation>
    <scope>NUCLEOTIDE SEQUENCE</scope>
    <source>
        <strain evidence="14">CGMCC 1.12987</strain>
    </source>
</reference>
<dbReference type="InterPro" id="IPR050222">
    <property type="entry name" value="MATE_MdtK"/>
</dbReference>
<comment type="caution">
    <text evidence="14">The sequence shown here is derived from an EMBL/GenBank/DDBJ whole genome shotgun (WGS) entry which is preliminary data.</text>
</comment>
<evidence type="ECO:0000256" key="12">
    <source>
        <dbReference type="ARBA" id="ARBA00031636"/>
    </source>
</evidence>
<keyword evidence="9 13" id="KW-1133">Transmembrane helix</keyword>
<keyword evidence="7" id="KW-1003">Cell membrane</keyword>
<evidence type="ECO:0000256" key="4">
    <source>
        <dbReference type="ARBA" id="ARBA00020268"/>
    </source>
</evidence>
<evidence type="ECO:0000256" key="5">
    <source>
        <dbReference type="ARBA" id="ARBA00022448"/>
    </source>
</evidence>
<evidence type="ECO:0000313" key="14">
    <source>
        <dbReference type="EMBL" id="GGF97370.1"/>
    </source>
</evidence>
<dbReference type="RefSeq" id="WP_188530143.1">
    <property type="nucleotide sequence ID" value="NZ_BMGR01000003.1"/>
</dbReference>
<evidence type="ECO:0000256" key="7">
    <source>
        <dbReference type="ARBA" id="ARBA00022475"/>
    </source>
</evidence>
<evidence type="ECO:0000256" key="10">
    <source>
        <dbReference type="ARBA" id="ARBA00023065"/>
    </source>
</evidence>
<feature type="transmembrane region" description="Helical" evidence="13">
    <location>
        <begin position="242"/>
        <end position="261"/>
    </location>
</feature>
<dbReference type="InterPro" id="IPR002528">
    <property type="entry name" value="MATE_fam"/>
</dbReference>
<dbReference type="CDD" id="cd13137">
    <property type="entry name" value="MATE_NorM_like"/>
    <property type="match status" value="1"/>
</dbReference>
<dbReference type="Proteomes" id="UP000644756">
    <property type="component" value="Unassembled WGS sequence"/>
</dbReference>
<evidence type="ECO:0000256" key="11">
    <source>
        <dbReference type="ARBA" id="ARBA00023136"/>
    </source>
</evidence>
<feature type="transmembrane region" description="Helical" evidence="13">
    <location>
        <begin position="87"/>
        <end position="106"/>
    </location>
</feature>
<dbReference type="InterPro" id="IPR048279">
    <property type="entry name" value="MdtK-like"/>
</dbReference>
<sequence>MLQNWKKIMLLAIPSLISFATATLTGTVSLIMVGDLGFVVIAVVGVTNIIMYNAFAIFSGIGHTVNYLVAQNYGAGDMKKGIERTYLAFYMCIIFALLIALVGWTMSSELLRWIGGPKSGNLVNVGTEYLEIRFYAMSFGIISFAFHGFLRGIGSTTLSMVIALISNLIMIFLVYALTFGTLGFPNLGLRGTGLAILIGEAIQVAICAYVYFFVLNKRFATRILVRIKWPEFRLLAFESGKLGMQEFSLSLSMFIFTVFVARLGERALAANEIALNVMSFGFMPAFAFGATATILVGQYVGQGKAILGRRAGTDTAILGTIFLILLGTAEFFFAEQIARIYSNDVQVYELAAYLIKISAFLQIFDGLLNFFAGGLRGLGDTTFLLFISLAVSWLLFVPLSYLFIFVLGWGSLGAWLALYTFLAVFGLAVTFRFYRTDWSAVKLREASPH</sequence>
<evidence type="ECO:0000256" key="8">
    <source>
        <dbReference type="ARBA" id="ARBA00022692"/>
    </source>
</evidence>
<keyword evidence="5" id="KW-0813">Transport</keyword>
<feature type="transmembrane region" description="Helical" evidence="13">
    <location>
        <begin position="316"/>
        <end position="338"/>
    </location>
</feature>
<accession>A0A917CSS5</accession>
<comment type="subcellular location">
    <subcellularLocation>
        <location evidence="2">Cell membrane</location>
        <topology evidence="2">Multi-pass membrane protein</topology>
    </subcellularLocation>
</comment>
<dbReference type="GO" id="GO:0042910">
    <property type="term" value="F:xenobiotic transmembrane transporter activity"/>
    <property type="evidence" value="ECO:0007669"/>
    <property type="project" value="InterPro"/>
</dbReference>
<dbReference type="GO" id="GO:0015297">
    <property type="term" value="F:antiporter activity"/>
    <property type="evidence" value="ECO:0007669"/>
    <property type="project" value="UniProtKB-KW"/>
</dbReference>
<comment type="similarity">
    <text evidence="3">Belongs to the multi antimicrobial extrusion (MATE) (TC 2.A.66.1) family.</text>
</comment>
<dbReference type="AlphaFoldDB" id="A0A917CSS5"/>
<feature type="transmembrane region" description="Helical" evidence="13">
    <location>
        <begin position="412"/>
        <end position="434"/>
    </location>
</feature>
<keyword evidence="6" id="KW-0050">Antiport</keyword>
<evidence type="ECO:0000313" key="15">
    <source>
        <dbReference type="Proteomes" id="UP000644756"/>
    </source>
</evidence>
<feature type="transmembrane region" description="Helical" evidence="13">
    <location>
        <begin position="350"/>
        <end position="371"/>
    </location>
</feature>
<evidence type="ECO:0000256" key="3">
    <source>
        <dbReference type="ARBA" id="ARBA00010199"/>
    </source>
</evidence>
<feature type="transmembrane region" description="Helical" evidence="13">
    <location>
        <begin position="273"/>
        <end position="296"/>
    </location>
</feature>
<evidence type="ECO:0000256" key="6">
    <source>
        <dbReference type="ARBA" id="ARBA00022449"/>
    </source>
</evidence>
<reference evidence="14" key="2">
    <citation type="submission" date="2020-09" db="EMBL/GenBank/DDBJ databases">
        <authorList>
            <person name="Sun Q."/>
            <person name="Zhou Y."/>
        </authorList>
    </citation>
    <scope>NUCLEOTIDE SEQUENCE</scope>
    <source>
        <strain evidence="14">CGMCC 1.12987</strain>
    </source>
</reference>
<dbReference type="GO" id="GO:0005886">
    <property type="term" value="C:plasma membrane"/>
    <property type="evidence" value="ECO:0007669"/>
    <property type="project" value="UniProtKB-SubCell"/>
</dbReference>
<organism evidence="14 15">
    <name type="scientific">Paenibacillus abyssi</name>
    <dbReference type="NCBI Taxonomy" id="1340531"/>
    <lineage>
        <taxon>Bacteria</taxon>
        <taxon>Bacillati</taxon>
        <taxon>Bacillota</taxon>
        <taxon>Bacilli</taxon>
        <taxon>Bacillales</taxon>
        <taxon>Paenibacillaceae</taxon>
        <taxon>Paenibacillus</taxon>
    </lineage>
</organism>
<dbReference type="PANTHER" id="PTHR43298">
    <property type="entry name" value="MULTIDRUG RESISTANCE PROTEIN NORM-RELATED"/>
    <property type="match status" value="1"/>
</dbReference>
<evidence type="ECO:0000256" key="13">
    <source>
        <dbReference type="SAM" id="Phobius"/>
    </source>
</evidence>
<evidence type="ECO:0000256" key="9">
    <source>
        <dbReference type="ARBA" id="ARBA00022989"/>
    </source>
</evidence>
<proteinExistence type="inferred from homology"/>
<dbReference type="PANTHER" id="PTHR43298:SF2">
    <property type="entry name" value="FMN_FAD EXPORTER YEEO-RELATED"/>
    <property type="match status" value="1"/>
</dbReference>
<keyword evidence="10" id="KW-0406">Ion transport</keyword>
<feature type="transmembrane region" description="Helical" evidence="13">
    <location>
        <begin position="162"/>
        <end position="182"/>
    </location>
</feature>